<dbReference type="InterPro" id="IPR005158">
    <property type="entry name" value="BTAD"/>
</dbReference>
<dbReference type="RefSeq" id="WP_192760381.1">
    <property type="nucleotide sequence ID" value="NZ_JADBDZ010000001.1"/>
</dbReference>
<evidence type="ECO:0000256" key="1">
    <source>
        <dbReference type="ARBA" id="ARBA00023015"/>
    </source>
</evidence>
<dbReference type="Proteomes" id="UP000627838">
    <property type="component" value="Unassembled WGS sequence"/>
</dbReference>
<comment type="caution">
    <text evidence="4">The sequence shown here is derived from an EMBL/GenBank/DDBJ whole genome shotgun (WGS) entry which is preliminary data.</text>
</comment>
<dbReference type="Gene3D" id="1.25.40.10">
    <property type="entry name" value="Tetratricopeptide repeat domain"/>
    <property type="match status" value="1"/>
</dbReference>
<dbReference type="InterPro" id="IPR011990">
    <property type="entry name" value="TPR-like_helical_dom_sf"/>
</dbReference>
<protein>
    <submittedName>
        <fullName evidence="4">DNA-binding SARP family transcriptional activator</fullName>
    </submittedName>
</protein>
<keyword evidence="4" id="KW-0238">DNA-binding</keyword>
<evidence type="ECO:0000256" key="2">
    <source>
        <dbReference type="ARBA" id="ARBA00023163"/>
    </source>
</evidence>
<sequence>MEFGVLGPVEARIGEASIAIDGAKMRTVLAALLLAGGRPLPDVRMGYLLWGDNPPTTPNAQIYTYVSRLRGRLSRGGLQILRQGQGYALKTGRWEVDCSTFETLVEQGVAALRKGDAACAADLLDRALALWRGPALCDVTRQLAMAESPGLEEARMAAQESHIDARLALGMHRYLVPELIRRVGKDPLRERPRAQLMIALYRCGRGADALEVYREGRQALAENLGVVPCEELQKLHQAVLVGDPDGVRSQSEIPMGAA</sequence>
<dbReference type="PANTHER" id="PTHR35807">
    <property type="entry name" value="TRANSCRIPTIONAL REGULATOR REDD-RELATED"/>
    <property type="match status" value="1"/>
</dbReference>
<feature type="domain" description="Bacterial transcriptional activator" evidence="3">
    <location>
        <begin position="96"/>
        <end position="240"/>
    </location>
</feature>
<dbReference type="Pfam" id="PF03704">
    <property type="entry name" value="BTAD"/>
    <property type="match status" value="1"/>
</dbReference>
<dbReference type="InterPro" id="IPR051677">
    <property type="entry name" value="AfsR-DnrI-RedD_regulator"/>
</dbReference>
<gene>
    <name evidence="4" type="ORF">H4W34_003752</name>
</gene>
<accession>A0ABR9JTL6</accession>
<keyword evidence="5" id="KW-1185">Reference proteome</keyword>
<dbReference type="SUPFAM" id="SSF48452">
    <property type="entry name" value="TPR-like"/>
    <property type="match status" value="1"/>
</dbReference>
<organism evidence="4 5">
    <name type="scientific">Actinomadura algeriensis</name>
    <dbReference type="NCBI Taxonomy" id="1679523"/>
    <lineage>
        <taxon>Bacteria</taxon>
        <taxon>Bacillati</taxon>
        <taxon>Actinomycetota</taxon>
        <taxon>Actinomycetes</taxon>
        <taxon>Streptosporangiales</taxon>
        <taxon>Thermomonosporaceae</taxon>
        <taxon>Actinomadura</taxon>
    </lineage>
</organism>
<dbReference type="CDD" id="cd15831">
    <property type="entry name" value="BTAD"/>
    <property type="match status" value="1"/>
</dbReference>
<proteinExistence type="predicted"/>
<dbReference type="SUPFAM" id="SSF46894">
    <property type="entry name" value="C-terminal effector domain of the bipartite response regulators"/>
    <property type="match status" value="1"/>
</dbReference>
<name>A0ABR9JTL6_9ACTN</name>
<dbReference type="InterPro" id="IPR036388">
    <property type="entry name" value="WH-like_DNA-bd_sf"/>
</dbReference>
<evidence type="ECO:0000313" key="4">
    <source>
        <dbReference type="EMBL" id="MBE1533919.1"/>
    </source>
</evidence>
<keyword evidence="2" id="KW-0804">Transcription</keyword>
<reference evidence="4 5" key="1">
    <citation type="submission" date="2020-10" db="EMBL/GenBank/DDBJ databases">
        <title>Sequencing the genomes of 1000 actinobacteria strains.</title>
        <authorList>
            <person name="Klenk H.-P."/>
        </authorList>
    </citation>
    <scope>NUCLEOTIDE SEQUENCE [LARGE SCALE GENOMIC DNA]</scope>
    <source>
        <strain evidence="4 5">DSM 46744</strain>
    </source>
</reference>
<evidence type="ECO:0000313" key="5">
    <source>
        <dbReference type="Proteomes" id="UP000627838"/>
    </source>
</evidence>
<dbReference type="InterPro" id="IPR016032">
    <property type="entry name" value="Sig_transdc_resp-reg_C-effctor"/>
</dbReference>
<evidence type="ECO:0000259" key="3">
    <source>
        <dbReference type="SMART" id="SM01043"/>
    </source>
</evidence>
<keyword evidence="1" id="KW-0805">Transcription regulation</keyword>
<dbReference type="Gene3D" id="1.10.10.10">
    <property type="entry name" value="Winged helix-like DNA-binding domain superfamily/Winged helix DNA-binding domain"/>
    <property type="match status" value="1"/>
</dbReference>
<dbReference type="GO" id="GO:0003677">
    <property type="term" value="F:DNA binding"/>
    <property type="evidence" value="ECO:0007669"/>
    <property type="project" value="UniProtKB-KW"/>
</dbReference>
<dbReference type="EMBL" id="JADBDZ010000001">
    <property type="protein sequence ID" value="MBE1533919.1"/>
    <property type="molecule type" value="Genomic_DNA"/>
</dbReference>
<dbReference type="SMART" id="SM01043">
    <property type="entry name" value="BTAD"/>
    <property type="match status" value="1"/>
</dbReference>
<dbReference type="PANTHER" id="PTHR35807:SF1">
    <property type="entry name" value="TRANSCRIPTIONAL REGULATOR REDD"/>
    <property type="match status" value="1"/>
</dbReference>